<dbReference type="AlphaFoldDB" id="A0AAV9LH94"/>
<accession>A0AAV9LH94</accession>
<evidence type="ECO:0008006" key="3">
    <source>
        <dbReference type="Google" id="ProtNLM"/>
    </source>
</evidence>
<keyword evidence="2" id="KW-1185">Reference proteome</keyword>
<organism evidence="1 2">
    <name type="scientific">Solanum pinnatisectum</name>
    <name type="common">tansyleaf nightshade</name>
    <dbReference type="NCBI Taxonomy" id="50273"/>
    <lineage>
        <taxon>Eukaryota</taxon>
        <taxon>Viridiplantae</taxon>
        <taxon>Streptophyta</taxon>
        <taxon>Embryophyta</taxon>
        <taxon>Tracheophyta</taxon>
        <taxon>Spermatophyta</taxon>
        <taxon>Magnoliopsida</taxon>
        <taxon>eudicotyledons</taxon>
        <taxon>Gunneridae</taxon>
        <taxon>Pentapetalae</taxon>
        <taxon>asterids</taxon>
        <taxon>lamiids</taxon>
        <taxon>Solanales</taxon>
        <taxon>Solanaceae</taxon>
        <taxon>Solanoideae</taxon>
        <taxon>Solaneae</taxon>
        <taxon>Solanum</taxon>
    </lineage>
</organism>
<comment type="caution">
    <text evidence="1">The sequence shown here is derived from an EMBL/GenBank/DDBJ whole genome shotgun (WGS) entry which is preliminary data.</text>
</comment>
<sequence length="70" mass="8077">MKTGNFRITHCFREANQVTDLLANVGVMVKHGTFFTEVFCLPRQVKVALKNDQDGRPNLRIRIKKGHFSF</sequence>
<dbReference type="EMBL" id="JAWPEI010000006">
    <property type="protein sequence ID" value="KAK4724848.1"/>
    <property type="molecule type" value="Genomic_DNA"/>
</dbReference>
<dbReference type="Proteomes" id="UP001311915">
    <property type="component" value="Unassembled WGS sequence"/>
</dbReference>
<evidence type="ECO:0000313" key="1">
    <source>
        <dbReference type="EMBL" id="KAK4724848.1"/>
    </source>
</evidence>
<name>A0AAV9LH94_9SOLN</name>
<gene>
    <name evidence="1" type="ORF">R3W88_027627</name>
</gene>
<reference evidence="1 2" key="1">
    <citation type="submission" date="2023-10" db="EMBL/GenBank/DDBJ databases">
        <title>Genome-Wide Identification Analysis in wild type Solanum Pinnatisectum Reveals Some Genes Defensing Phytophthora Infestans.</title>
        <authorList>
            <person name="Sun C."/>
        </authorList>
    </citation>
    <scope>NUCLEOTIDE SEQUENCE [LARGE SCALE GENOMIC DNA]</scope>
    <source>
        <strain evidence="1">LQN</strain>
        <tissue evidence="1">Leaf</tissue>
    </source>
</reference>
<protein>
    <recommendedName>
        <fullName evidence="3">RNase H type-1 domain-containing protein</fullName>
    </recommendedName>
</protein>
<evidence type="ECO:0000313" key="2">
    <source>
        <dbReference type="Proteomes" id="UP001311915"/>
    </source>
</evidence>
<proteinExistence type="predicted"/>